<keyword evidence="8" id="KW-1185">Reference proteome</keyword>
<accession>B8GRX2</accession>
<dbReference type="EMBL" id="CP001339">
    <property type="protein sequence ID" value="ACL72676.1"/>
    <property type="molecule type" value="Genomic_DNA"/>
</dbReference>
<feature type="short sequence motif" description="GXSXG" evidence="4">
    <location>
        <begin position="86"/>
        <end position="90"/>
    </location>
</feature>
<evidence type="ECO:0000313" key="7">
    <source>
        <dbReference type="EMBL" id="ACL72676.1"/>
    </source>
</evidence>
<dbReference type="STRING" id="396588.Tgr7_1593"/>
<protein>
    <submittedName>
        <fullName evidence="7">Patatin</fullName>
    </submittedName>
</protein>
<dbReference type="SUPFAM" id="SSF52151">
    <property type="entry name" value="FabD/lysophospholipase-like"/>
    <property type="match status" value="1"/>
</dbReference>
<evidence type="ECO:0000313" key="8">
    <source>
        <dbReference type="Proteomes" id="UP000002383"/>
    </source>
</evidence>
<feature type="region of interest" description="Disordered" evidence="5">
    <location>
        <begin position="13"/>
        <end position="32"/>
    </location>
</feature>
<reference evidence="7 8" key="1">
    <citation type="journal article" date="2011" name="Stand. Genomic Sci.">
        <title>Complete genome sequence of 'Thioalkalivibrio sulfidophilus' HL-EbGr7.</title>
        <authorList>
            <person name="Muyzer G."/>
            <person name="Sorokin D.Y."/>
            <person name="Mavromatis K."/>
            <person name="Lapidus A."/>
            <person name="Clum A."/>
            <person name="Ivanova N."/>
            <person name="Pati A."/>
            <person name="d'Haeseleer P."/>
            <person name="Woyke T."/>
            <person name="Kyrpides N.C."/>
        </authorList>
    </citation>
    <scope>NUCLEOTIDE SEQUENCE [LARGE SCALE GENOMIC DNA]</scope>
    <source>
        <strain evidence="7 8">HL-EbGR7</strain>
    </source>
</reference>
<feature type="active site" description="Nucleophile" evidence="4">
    <location>
        <position position="88"/>
    </location>
</feature>
<sequence>MIPIAATDPLHAHAVTPGTVPHRHPGGMLGQPHTTSGTGILVSMNDKHTKDISLSLGSGGARGLAHIGVIRWLEENEGYNIKAIAGSSMGALIGGIYAAGKLDIYEEWVTALSKRDVFMLLDFAYSWSGLFSGDRIMNKLRDMLGEVDIEDLSIEFTAVATDLGNRREVWLNTGSLYDAIRASIAIPTVFTPVHLDGRVLVDGGVVNPVPVAPTLSTITDINIAVSLSGREEEGLFGDGAEIQASDAPKTAVQKAIADFIEGIQSRLGVKEKEPSVGMFDVLSDSIEIMENSIARFRLAAYNPEHLIEIPVNACGVFDFHRAKEMIELGYERAERVLGKI</sequence>
<dbReference type="GO" id="GO:0016042">
    <property type="term" value="P:lipid catabolic process"/>
    <property type="evidence" value="ECO:0007669"/>
    <property type="project" value="UniProtKB-UniRule"/>
</dbReference>
<dbReference type="PANTHER" id="PTHR14226">
    <property type="entry name" value="NEUROPATHY TARGET ESTERASE/SWISS CHEESE D.MELANOGASTER"/>
    <property type="match status" value="1"/>
</dbReference>
<feature type="active site" description="Proton acceptor" evidence="4">
    <location>
        <position position="202"/>
    </location>
</feature>
<evidence type="ECO:0000256" key="3">
    <source>
        <dbReference type="ARBA" id="ARBA00023098"/>
    </source>
</evidence>
<dbReference type="Proteomes" id="UP000002383">
    <property type="component" value="Chromosome"/>
</dbReference>
<dbReference type="InterPro" id="IPR002641">
    <property type="entry name" value="PNPLA_dom"/>
</dbReference>
<evidence type="ECO:0000256" key="1">
    <source>
        <dbReference type="ARBA" id="ARBA00022801"/>
    </source>
</evidence>
<evidence type="ECO:0000256" key="4">
    <source>
        <dbReference type="PROSITE-ProRule" id="PRU01161"/>
    </source>
</evidence>
<dbReference type="PANTHER" id="PTHR14226:SF76">
    <property type="entry name" value="NTE FAMILY PROTEIN RSSA"/>
    <property type="match status" value="1"/>
</dbReference>
<organism evidence="7 8">
    <name type="scientific">Thioalkalivibrio sulfidiphilus (strain HL-EbGR7)</name>
    <dbReference type="NCBI Taxonomy" id="396588"/>
    <lineage>
        <taxon>Bacteria</taxon>
        <taxon>Pseudomonadati</taxon>
        <taxon>Pseudomonadota</taxon>
        <taxon>Gammaproteobacteria</taxon>
        <taxon>Chromatiales</taxon>
        <taxon>Ectothiorhodospiraceae</taxon>
        <taxon>Thioalkalivibrio</taxon>
    </lineage>
</organism>
<dbReference type="AlphaFoldDB" id="B8GRX2"/>
<dbReference type="InterPro" id="IPR050301">
    <property type="entry name" value="NTE"/>
</dbReference>
<dbReference type="HOGENOM" id="CLU_047251_2_1_6"/>
<evidence type="ECO:0000259" key="6">
    <source>
        <dbReference type="PROSITE" id="PS51635"/>
    </source>
</evidence>
<evidence type="ECO:0000256" key="5">
    <source>
        <dbReference type="SAM" id="MobiDB-lite"/>
    </source>
</evidence>
<dbReference type="PROSITE" id="PS51635">
    <property type="entry name" value="PNPLA"/>
    <property type="match status" value="1"/>
</dbReference>
<gene>
    <name evidence="7" type="ordered locus">Tgr7_1593</name>
</gene>
<feature type="short sequence motif" description="DGA/G" evidence="4">
    <location>
        <begin position="202"/>
        <end position="204"/>
    </location>
</feature>
<dbReference type="GO" id="GO:0016787">
    <property type="term" value="F:hydrolase activity"/>
    <property type="evidence" value="ECO:0007669"/>
    <property type="project" value="UniProtKB-UniRule"/>
</dbReference>
<dbReference type="Gene3D" id="3.40.1090.10">
    <property type="entry name" value="Cytosolic phospholipase A2 catalytic domain"/>
    <property type="match status" value="1"/>
</dbReference>
<keyword evidence="1 4" id="KW-0378">Hydrolase</keyword>
<name>B8GRX2_THISH</name>
<evidence type="ECO:0000256" key="2">
    <source>
        <dbReference type="ARBA" id="ARBA00022963"/>
    </source>
</evidence>
<feature type="domain" description="PNPLA" evidence="6">
    <location>
        <begin position="54"/>
        <end position="215"/>
    </location>
</feature>
<proteinExistence type="predicted"/>
<dbReference type="InterPro" id="IPR016035">
    <property type="entry name" value="Acyl_Trfase/lysoPLipase"/>
</dbReference>
<keyword evidence="3 4" id="KW-0443">Lipid metabolism</keyword>
<keyword evidence="2 4" id="KW-0442">Lipid degradation</keyword>
<dbReference type="Pfam" id="PF01734">
    <property type="entry name" value="Patatin"/>
    <property type="match status" value="1"/>
</dbReference>
<comment type="caution">
    <text evidence="4">Lacks conserved residue(s) required for the propagation of feature annotation.</text>
</comment>
<dbReference type="eggNOG" id="COG1752">
    <property type="taxonomic scope" value="Bacteria"/>
</dbReference>
<dbReference type="KEGG" id="tgr:Tgr7_1593"/>